<feature type="transmembrane region" description="Helical" evidence="8">
    <location>
        <begin position="324"/>
        <end position="351"/>
    </location>
</feature>
<dbReference type="STRING" id="538381.GCA_001696535_02062"/>
<dbReference type="GO" id="GO:0022857">
    <property type="term" value="F:transmembrane transporter activity"/>
    <property type="evidence" value="ECO:0007669"/>
    <property type="project" value="UniProtKB-UniRule"/>
</dbReference>
<comment type="function">
    <text evidence="7">Part of the tripartite ATP-independent periplasmic (TRAP) transport system.</text>
</comment>
<evidence type="ECO:0000256" key="3">
    <source>
        <dbReference type="ARBA" id="ARBA00022519"/>
    </source>
</evidence>
<name>A0A285SGD8_9HYPH</name>
<dbReference type="Pfam" id="PF06808">
    <property type="entry name" value="DctM"/>
    <property type="match status" value="1"/>
</dbReference>
<keyword evidence="3 7" id="KW-0997">Cell inner membrane</keyword>
<feature type="transmembrane region" description="Helical" evidence="8">
    <location>
        <begin position="173"/>
        <end position="197"/>
    </location>
</feature>
<evidence type="ECO:0000259" key="9">
    <source>
        <dbReference type="Pfam" id="PF06808"/>
    </source>
</evidence>
<feature type="transmembrane region" description="Helical" evidence="8">
    <location>
        <begin position="249"/>
        <end position="266"/>
    </location>
</feature>
<comment type="subcellular location">
    <subcellularLocation>
        <location evidence="1 7">Cell inner membrane</location>
        <topology evidence="1 7">Multi-pass membrane protein</topology>
    </subcellularLocation>
</comment>
<keyword evidence="4 8" id="KW-0812">Transmembrane</keyword>
<dbReference type="OrthoDB" id="9790209at2"/>
<dbReference type="PANTHER" id="PTHR33362">
    <property type="entry name" value="SIALIC ACID TRAP TRANSPORTER PERMEASE PROTEIN SIAT-RELATED"/>
    <property type="match status" value="1"/>
</dbReference>
<reference evidence="10 11" key="1">
    <citation type="submission" date="2017-08" db="EMBL/GenBank/DDBJ databases">
        <authorList>
            <person name="de Groot N.N."/>
        </authorList>
    </citation>
    <scope>NUCLEOTIDE SEQUENCE [LARGE SCALE GENOMIC DNA]</scope>
    <source>
        <strain evidence="10 11">USBA 352</strain>
    </source>
</reference>
<feature type="domain" description="TRAP C4-dicarboxylate transport system permease DctM subunit" evidence="9">
    <location>
        <begin position="10"/>
        <end position="425"/>
    </location>
</feature>
<proteinExistence type="predicted"/>
<feature type="transmembrane region" description="Helical" evidence="8">
    <location>
        <begin position="278"/>
        <end position="304"/>
    </location>
</feature>
<evidence type="ECO:0000256" key="5">
    <source>
        <dbReference type="ARBA" id="ARBA00022989"/>
    </source>
</evidence>
<gene>
    <name evidence="10" type="ORF">SAMN05421512_105228</name>
</gene>
<feature type="transmembrane region" description="Helical" evidence="8">
    <location>
        <begin position="141"/>
        <end position="167"/>
    </location>
</feature>
<keyword evidence="6 8" id="KW-0472">Membrane</keyword>
<evidence type="ECO:0000256" key="7">
    <source>
        <dbReference type="RuleBase" id="RU369079"/>
    </source>
</evidence>
<dbReference type="InterPro" id="IPR010656">
    <property type="entry name" value="DctM"/>
</dbReference>
<feature type="transmembrane region" description="Helical" evidence="8">
    <location>
        <begin position="6"/>
        <end position="39"/>
    </location>
</feature>
<feature type="transmembrane region" description="Helical" evidence="8">
    <location>
        <begin position="363"/>
        <end position="389"/>
    </location>
</feature>
<dbReference type="PANTHER" id="PTHR33362:SF5">
    <property type="entry name" value="C4-DICARBOXYLATE TRAP TRANSPORTER LARGE PERMEASE PROTEIN DCTM"/>
    <property type="match status" value="1"/>
</dbReference>
<dbReference type="Proteomes" id="UP000219331">
    <property type="component" value="Unassembled WGS sequence"/>
</dbReference>
<keyword evidence="7" id="KW-0813">Transport</keyword>
<evidence type="ECO:0000256" key="6">
    <source>
        <dbReference type="ARBA" id="ARBA00023136"/>
    </source>
</evidence>
<evidence type="ECO:0000256" key="1">
    <source>
        <dbReference type="ARBA" id="ARBA00004429"/>
    </source>
</evidence>
<dbReference type="EMBL" id="OBML01000005">
    <property type="protein sequence ID" value="SOC06831.1"/>
    <property type="molecule type" value="Genomic_DNA"/>
</dbReference>
<sequence length="434" mass="45241">MIEQTAVIALGLIFVLALAGVHIALAFLIGSTVGLYLLFQDWWMTLGLLQQTAFDGIRDYNLMVIPLFAVMGLLIARSGAATDLFSAANRTFSRVPARLAVATVAGNAFFAAVTGVGVAAAATFSHIAYPSMQAAGYRRSFAAGCIAGSSVLGLLIPPSVFMIVWAILTEQSIGRLFAAGVLPGIALAVLFALYCVVRAIRNPQIVQAETAVAPESAPRPDPVGIFGILAIIVVTLGGIWGGFFTPTEGSAVGLAGALLLSLAKGMSRSAIVEATREAGMVVTPIMLLLLGAAMYSKLLALAGIPQVVGMLFETMELGPTGTVLVMAAIWLVLGCFVDSISIMLLTVPLFWPIAQAMGIDPVVFAIVGILVIEAGVLTPPFGIGAFVVLAAIPDKELRLSEVFRGLAPYWIMILGIAVAVYVFPPLATLVPSLL</sequence>
<keyword evidence="5 8" id="KW-1133">Transmembrane helix</keyword>
<keyword evidence="2" id="KW-1003">Cell membrane</keyword>
<evidence type="ECO:0000256" key="8">
    <source>
        <dbReference type="SAM" id="Phobius"/>
    </source>
</evidence>
<protein>
    <submittedName>
        <fullName evidence="10">TRAP transporter, DctM subunit</fullName>
    </submittedName>
</protein>
<feature type="transmembrane region" description="Helical" evidence="8">
    <location>
        <begin position="223"/>
        <end position="243"/>
    </location>
</feature>
<evidence type="ECO:0000313" key="11">
    <source>
        <dbReference type="Proteomes" id="UP000219331"/>
    </source>
</evidence>
<feature type="transmembrane region" description="Helical" evidence="8">
    <location>
        <begin position="100"/>
        <end position="129"/>
    </location>
</feature>
<keyword evidence="11" id="KW-1185">Reference proteome</keyword>
<dbReference type="AlphaFoldDB" id="A0A285SGD8"/>
<feature type="transmembrane region" description="Helical" evidence="8">
    <location>
        <begin position="409"/>
        <end position="430"/>
    </location>
</feature>
<evidence type="ECO:0000256" key="4">
    <source>
        <dbReference type="ARBA" id="ARBA00022692"/>
    </source>
</evidence>
<feature type="transmembrane region" description="Helical" evidence="8">
    <location>
        <begin position="60"/>
        <end position="80"/>
    </location>
</feature>
<evidence type="ECO:0000313" key="10">
    <source>
        <dbReference type="EMBL" id="SOC06831.1"/>
    </source>
</evidence>
<evidence type="ECO:0000256" key="2">
    <source>
        <dbReference type="ARBA" id="ARBA00022475"/>
    </source>
</evidence>
<dbReference type="PIRSF" id="PIRSF006066">
    <property type="entry name" value="HI0050"/>
    <property type="match status" value="1"/>
</dbReference>
<dbReference type="InterPro" id="IPR004681">
    <property type="entry name" value="TRAP_DctM"/>
</dbReference>
<dbReference type="GO" id="GO:0005886">
    <property type="term" value="C:plasma membrane"/>
    <property type="evidence" value="ECO:0007669"/>
    <property type="project" value="UniProtKB-SubCell"/>
</dbReference>
<organism evidence="10 11">
    <name type="scientific">Stappia indica</name>
    <dbReference type="NCBI Taxonomy" id="538381"/>
    <lineage>
        <taxon>Bacteria</taxon>
        <taxon>Pseudomonadati</taxon>
        <taxon>Pseudomonadota</taxon>
        <taxon>Alphaproteobacteria</taxon>
        <taxon>Hyphomicrobiales</taxon>
        <taxon>Stappiaceae</taxon>
        <taxon>Stappia</taxon>
    </lineage>
</organism>
<accession>A0A285SGD8</accession>
<dbReference type="RefSeq" id="WP_097174890.1">
    <property type="nucleotide sequence ID" value="NZ_OBML01000005.1"/>
</dbReference>